<dbReference type="OrthoDB" id="9814001at2"/>
<reference evidence="8 9" key="1">
    <citation type="submission" date="2018-06" db="EMBL/GenBank/DDBJ databases">
        <title>Genomic Encyclopedia of Type Strains, Phase IV (KMG-IV): sequencing the most valuable type-strain genomes for metagenomic binning, comparative biology and taxonomic classification.</title>
        <authorList>
            <person name="Goeker M."/>
        </authorList>
    </citation>
    <scope>NUCLEOTIDE SEQUENCE [LARGE SCALE GENOMIC DNA]</scope>
    <source>
        <strain evidence="8 9">DSM 5</strain>
    </source>
</reference>
<comment type="subcellular location">
    <subcellularLocation>
        <location evidence="1">Cell membrane</location>
        <topology evidence="1">Multi-pass membrane protein</topology>
    </subcellularLocation>
</comment>
<feature type="transmembrane region" description="Helical" evidence="6">
    <location>
        <begin position="137"/>
        <end position="162"/>
    </location>
</feature>
<evidence type="ECO:0000313" key="9">
    <source>
        <dbReference type="Proteomes" id="UP000248646"/>
    </source>
</evidence>
<protein>
    <submittedName>
        <fullName evidence="8">Putative MFS family arabinose efflux permease</fullName>
    </submittedName>
</protein>
<feature type="transmembrane region" description="Helical" evidence="6">
    <location>
        <begin position="273"/>
        <end position="292"/>
    </location>
</feature>
<dbReference type="RefSeq" id="WP_111440146.1">
    <property type="nucleotide sequence ID" value="NZ_QKZI01000006.1"/>
</dbReference>
<dbReference type="EMBL" id="QKZI01000006">
    <property type="protein sequence ID" value="PZX03685.1"/>
    <property type="molecule type" value="Genomic_DNA"/>
</dbReference>
<keyword evidence="2" id="KW-0813">Transport</keyword>
<accession>A0A2W7N037</accession>
<evidence type="ECO:0000256" key="6">
    <source>
        <dbReference type="SAM" id="Phobius"/>
    </source>
</evidence>
<dbReference type="Gene3D" id="1.20.1250.20">
    <property type="entry name" value="MFS general substrate transporter like domains"/>
    <property type="match status" value="2"/>
</dbReference>
<feature type="transmembrane region" description="Helical" evidence="6">
    <location>
        <begin position="102"/>
        <end position="125"/>
    </location>
</feature>
<evidence type="ECO:0000313" key="8">
    <source>
        <dbReference type="EMBL" id="PZX03685.1"/>
    </source>
</evidence>
<organism evidence="8 9">
    <name type="scientific">Psychrobacillus insolitus</name>
    <dbReference type="NCBI Taxonomy" id="1461"/>
    <lineage>
        <taxon>Bacteria</taxon>
        <taxon>Bacillati</taxon>
        <taxon>Bacillota</taxon>
        <taxon>Bacilli</taxon>
        <taxon>Bacillales</taxon>
        <taxon>Bacillaceae</taxon>
        <taxon>Psychrobacillus</taxon>
    </lineage>
</organism>
<dbReference type="InterPro" id="IPR052714">
    <property type="entry name" value="MFS_Exporter"/>
</dbReference>
<comment type="caution">
    <text evidence="8">The sequence shown here is derived from an EMBL/GenBank/DDBJ whole genome shotgun (WGS) entry which is preliminary data.</text>
</comment>
<name>A0A2W7N037_9BACI</name>
<dbReference type="Pfam" id="PF07690">
    <property type="entry name" value="MFS_1"/>
    <property type="match status" value="1"/>
</dbReference>
<keyword evidence="4 6" id="KW-1133">Transmembrane helix</keyword>
<evidence type="ECO:0000256" key="3">
    <source>
        <dbReference type="ARBA" id="ARBA00022692"/>
    </source>
</evidence>
<feature type="transmembrane region" description="Helical" evidence="6">
    <location>
        <begin position="168"/>
        <end position="193"/>
    </location>
</feature>
<feature type="transmembrane region" description="Helical" evidence="6">
    <location>
        <begin position="298"/>
        <end position="319"/>
    </location>
</feature>
<dbReference type="PANTHER" id="PTHR23531">
    <property type="entry name" value="QUINOLENE RESISTANCE PROTEIN NORA"/>
    <property type="match status" value="1"/>
</dbReference>
<evidence type="ECO:0000256" key="1">
    <source>
        <dbReference type="ARBA" id="ARBA00004651"/>
    </source>
</evidence>
<dbReference type="GO" id="GO:0005886">
    <property type="term" value="C:plasma membrane"/>
    <property type="evidence" value="ECO:0007669"/>
    <property type="project" value="UniProtKB-SubCell"/>
</dbReference>
<dbReference type="PANTHER" id="PTHR23531:SF2">
    <property type="entry name" value="PERMEASE"/>
    <property type="match status" value="1"/>
</dbReference>
<sequence length="389" mass="43004">MKTKEPIWTKPFISLFITNFTIFIIFYGLLSALPLYATDILSRTDEEAGLLMTTFLISAIIVRPFSGKILDILGKRKTLWITLFLYLICTSLYYFIEPYEALLVLRFAQGIFFSIVTTACGSMAADNIPISRRGTGLGYFTMSTNLAVVAGPFVALTVIQYFSYDALFITFSILLTLGAIMSLQIPVGTAVVVPFAKTKITWNDLFEKKALPISLVASLVALSYSSILSYLSIYSQEKDVLHLTSSFFALFATTMLLTRPFTGRIFDEKGPKYIIIPGMLLFTIGITLLAFMNSPFTFLLAGAIIGLGYGAVVPSFQTLAIQSTKHERSGYATATFFTLFDIGLALGSYFLGLIAVKFGYQSLYLFASSILVITLGIFMIVQKRKSRLA</sequence>
<keyword evidence="9" id="KW-1185">Reference proteome</keyword>
<feature type="transmembrane region" description="Helical" evidence="6">
    <location>
        <begin position="213"/>
        <end position="234"/>
    </location>
</feature>
<dbReference type="InterPro" id="IPR036259">
    <property type="entry name" value="MFS_trans_sf"/>
</dbReference>
<dbReference type="SUPFAM" id="SSF103473">
    <property type="entry name" value="MFS general substrate transporter"/>
    <property type="match status" value="1"/>
</dbReference>
<feature type="transmembrane region" description="Helical" evidence="6">
    <location>
        <begin position="331"/>
        <end position="356"/>
    </location>
</feature>
<gene>
    <name evidence="8" type="ORF">C7437_106110</name>
</gene>
<dbReference type="InterPro" id="IPR011701">
    <property type="entry name" value="MFS"/>
</dbReference>
<dbReference type="CDD" id="cd17489">
    <property type="entry name" value="MFS_YfcJ_like"/>
    <property type="match status" value="1"/>
</dbReference>
<evidence type="ECO:0000256" key="5">
    <source>
        <dbReference type="ARBA" id="ARBA00023136"/>
    </source>
</evidence>
<dbReference type="InterPro" id="IPR020846">
    <property type="entry name" value="MFS_dom"/>
</dbReference>
<dbReference type="GO" id="GO:0022857">
    <property type="term" value="F:transmembrane transporter activity"/>
    <property type="evidence" value="ECO:0007669"/>
    <property type="project" value="InterPro"/>
</dbReference>
<keyword evidence="3 6" id="KW-0812">Transmembrane</keyword>
<evidence type="ECO:0000256" key="4">
    <source>
        <dbReference type="ARBA" id="ARBA00022989"/>
    </source>
</evidence>
<feature type="transmembrane region" description="Helical" evidence="6">
    <location>
        <begin position="240"/>
        <end position="261"/>
    </location>
</feature>
<feature type="transmembrane region" description="Helical" evidence="6">
    <location>
        <begin position="362"/>
        <end position="381"/>
    </location>
</feature>
<dbReference type="AlphaFoldDB" id="A0A2W7N037"/>
<evidence type="ECO:0000256" key="2">
    <source>
        <dbReference type="ARBA" id="ARBA00022448"/>
    </source>
</evidence>
<evidence type="ECO:0000259" key="7">
    <source>
        <dbReference type="PROSITE" id="PS50850"/>
    </source>
</evidence>
<dbReference type="Proteomes" id="UP000248646">
    <property type="component" value="Unassembled WGS sequence"/>
</dbReference>
<keyword evidence="5 6" id="KW-0472">Membrane</keyword>
<feature type="domain" description="Major facilitator superfamily (MFS) profile" evidence="7">
    <location>
        <begin position="7"/>
        <end position="385"/>
    </location>
</feature>
<feature type="transmembrane region" description="Helical" evidence="6">
    <location>
        <begin position="78"/>
        <end position="96"/>
    </location>
</feature>
<proteinExistence type="predicted"/>
<dbReference type="PROSITE" id="PS50850">
    <property type="entry name" value="MFS"/>
    <property type="match status" value="1"/>
</dbReference>
<feature type="transmembrane region" description="Helical" evidence="6">
    <location>
        <begin position="12"/>
        <end position="36"/>
    </location>
</feature>